<proteinExistence type="predicted"/>
<dbReference type="EMBL" id="CP001649">
    <property type="protein sequence ID" value="ACS81019.1"/>
    <property type="molecule type" value="Genomic_DNA"/>
</dbReference>
<protein>
    <submittedName>
        <fullName evidence="1">Uncharacterized protein</fullName>
    </submittedName>
</protein>
<dbReference type="KEGG" id="dsa:Desal_2967"/>
<dbReference type="AlphaFoldDB" id="C6C0S2"/>
<evidence type="ECO:0000313" key="2">
    <source>
        <dbReference type="Proteomes" id="UP000002601"/>
    </source>
</evidence>
<sequence length="628" mass="72732">MGKVSLDSSKTFIGLRRFVKINGAKLRNATIYDICDDPILRCENPTVPGENLRKLYKKLFGNPLFKHFILRWCSHPAIFQSKIGPYQEMMKAAMQASYENWQDKQWIETTFAPLAKLLDRVQDPQWRIREKADTRPPHIREKEVNEVLDAVLSDIIRVWNKNPKDPYFPVSAQVVMPGDSICDGENFMNIMTGLGSYEFQNINLLFGLMRCFLHSNPLALKIFRRPWKGIAEPLSMRVSWITHRTGFYDDIFWEQIYNLYILEELPQAEQDKLKEMLESLLHFLIITSMEWLQAPSSGIKHPAITCLPKDGNGQPLCNLKPRDWKAKKELGFDDYVPDVDTTFLALAMSRKWLDLVEEKNLNANQELLRAAEVFLDFPWVEIINEYQIGGGNKTNPPTITMTRPLDYFGCVPLWFDKPFKRDKEDGRIVRETLGNEICPGHNMDILESILANRYQWKALEGENLETVKRFLTFHHNAFISGNFKEDSAVRFYLPEIYVSYAGRLYDTWLTIPEDERQLIDPDGKVEQIRAAAMDYCKYDMLGATLNPFDASLAVATLCLLRYPNRGDGLIERGIKVLHDHLGEGCFRHPFKAYEWTMVRHPTRIIVGSEVTTSLFAMNAIACYKHYMK</sequence>
<gene>
    <name evidence="1" type="ordered locus">Desal_2967</name>
</gene>
<accession>C6C0S2</accession>
<organism evidence="1 2">
    <name type="scientific">Maridesulfovibrio salexigens (strain ATCC 14822 / DSM 2638 / NCIMB 8403 / VKM B-1763)</name>
    <name type="common">Desulfovibrio salexigens</name>
    <dbReference type="NCBI Taxonomy" id="526222"/>
    <lineage>
        <taxon>Bacteria</taxon>
        <taxon>Pseudomonadati</taxon>
        <taxon>Thermodesulfobacteriota</taxon>
        <taxon>Desulfovibrionia</taxon>
        <taxon>Desulfovibrionales</taxon>
        <taxon>Desulfovibrionaceae</taxon>
        <taxon>Maridesulfovibrio</taxon>
    </lineage>
</organism>
<evidence type="ECO:0000313" key="1">
    <source>
        <dbReference type="EMBL" id="ACS81019.1"/>
    </source>
</evidence>
<dbReference type="eggNOG" id="ENOG5033PM1">
    <property type="taxonomic scope" value="Bacteria"/>
</dbReference>
<reference evidence="1 2" key="1">
    <citation type="submission" date="2009-06" db="EMBL/GenBank/DDBJ databases">
        <title>Complete sequence of Desulfovibrio salexigens DSM 2638.</title>
        <authorList>
            <consortium name="US DOE Joint Genome Institute"/>
            <person name="Lucas S."/>
            <person name="Copeland A."/>
            <person name="Lapidus A."/>
            <person name="Glavina del Rio T."/>
            <person name="Tice H."/>
            <person name="Bruce D."/>
            <person name="Goodwin L."/>
            <person name="Pitluck S."/>
            <person name="Munk A.C."/>
            <person name="Brettin T."/>
            <person name="Detter J.C."/>
            <person name="Han C."/>
            <person name="Tapia R."/>
            <person name="Larimer F."/>
            <person name="Land M."/>
            <person name="Hauser L."/>
            <person name="Kyrpides N."/>
            <person name="Anderson I."/>
            <person name="Wall J.D."/>
            <person name="Arkin A.P."/>
            <person name="Dehal P."/>
            <person name="Chivian D."/>
            <person name="Giles B."/>
            <person name="Hazen T.C."/>
        </authorList>
    </citation>
    <scope>NUCLEOTIDE SEQUENCE [LARGE SCALE GENOMIC DNA]</scope>
    <source>
        <strain evidence="2">ATCC 14822 / DSM 2638 / NCIMB 8403 / VKM B-1763</strain>
    </source>
</reference>
<keyword evidence="2" id="KW-1185">Reference proteome</keyword>
<dbReference type="Proteomes" id="UP000002601">
    <property type="component" value="Chromosome"/>
</dbReference>
<name>C6C0S2_MARSD</name>
<dbReference type="HOGENOM" id="CLU_474644_0_0_7"/>